<comment type="caution">
    <text evidence="3">The sequence shown here is derived from an EMBL/GenBank/DDBJ whole genome shotgun (WGS) entry which is preliminary data.</text>
</comment>
<feature type="transmembrane region" description="Helical" evidence="1">
    <location>
        <begin position="195"/>
        <end position="216"/>
    </location>
</feature>
<keyword evidence="1" id="KW-0812">Transmembrane</keyword>
<dbReference type="OrthoDB" id="5702018at2"/>
<evidence type="ECO:0000313" key="3">
    <source>
        <dbReference type="EMBL" id="KTQ96832.1"/>
    </source>
</evidence>
<dbReference type="Proteomes" id="UP000078272">
    <property type="component" value="Unassembled WGS sequence"/>
</dbReference>
<evidence type="ECO:0000256" key="1">
    <source>
        <dbReference type="SAM" id="Phobius"/>
    </source>
</evidence>
<proteinExistence type="predicted"/>
<dbReference type="STRING" id="401562.NS365_12675"/>
<keyword evidence="1" id="KW-1133">Transmembrane helix</keyword>
<feature type="transmembrane region" description="Helical" evidence="1">
    <location>
        <begin position="103"/>
        <end position="124"/>
    </location>
</feature>
<dbReference type="InterPro" id="IPR009597">
    <property type="entry name" value="DUF1206"/>
</dbReference>
<reference evidence="3 4" key="1">
    <citation type="journal article" date="2016" name="Front. Microbiol.">
        <title>Genomic Resource of Rice Seed Associated Bacteria.</title>
        <authorList>
            <person name="Midha S."/>
            <person name="Bansal K."/>
            <person name="Sharma S."/>
            <person name="Kumar N."/>
            <person name="Patil P.P."/>
            <person name="Chaudhry V."/>
            <person name="Patil P.B."/>
        </authorList>
    </citation>
    <scope>NUCLEOTIDE SEQUENCE [LARGE SCALE GENOMIC DNA]</scope>
    <source>
        <strain evidence="3 4">NS226</strain>
    </source>
</reference>
<name>A0A175RAP8_9HYPH</name>
<evidence type="ECO:0000259" key="2">
    <source>
        <dbReference type="Pfam" id="PF06724"/>
    </source>
</evidence>
<feature type="transmembrane region" description="Helical" evidence="1">
    <location>
        <begin position="236"/>
        <end position="257"/>
    </location>
</feature>
<feature type="transmembrane region" description="Helical" evidence="1">
    <location>
        <begin position="144"/>
        <end position="165"/>
    </location>
</feature>
<accession>A0A175RAP8</accession>
<feature type="domain" description="DUF1206" evidence="2">
    <location>
        <begin position="21"/>
        <end position="88"/>
    </location>
</feature>
<feature type="transmembrane region" description="Helical" evidence="1">
    <location>
        <begin position="62"/>
        <end position="83"/>
    </location>
</feature>
<feature type="transmembrane region" description="Helical" evidence="1">
    <location>
        <begin position="21"/>
        <end position="42"/>
    </location>
</feature>
<dbReference type="EMBL" id="LDPZ01000013">
    <property type="protein sequence ID" value="KTQ96832.1"/>
    <property type="molecule type" value="Genomic_DNA"/>
</dbReference>
<sequence length="282" mass="29892">MSTTPIGISDHRDAIEKGARLGYLARAAVFITIGYFAFRTAFAGGTTLSEEEAISRIVGSPFGGVMLVLLVVALPCFALWRFVQAVFDADGYGTGAKGIFVRIGRFVSGLAYVFLALYAASLLFGVSVGGGKGGSDVLNRWGAILGPWFTLPAGLVMLGVAGSQLKKAWDGSFLRFLSLPPAHARWMIAICRFGLAARGMVFAAIAVLFFTGASRWTPDHTPGLEDALSEIGSWPYGWLLLSATGLGLVAFGAYALLLSLYGRIRSPDLDPSEVIRKARSGA</sequence>
<dbReference type="AlphaFoldDB" id="A0A175RAP8"/>
<organism evidence="3 4">
    <name type="scientific">Aureimonas ureilytica</name>
    <dbReference type="NCBI Taxonomy" id="401562"/>
    <lineage>
        <taxon>Bacteria</taxon>
        <taxon>Pseudomonadati</taxon>
        <taxon>Pseudomonadota</taxon>
        <taxon>Alphaproteobacteria</taxon>
        <taxon>Hyphomicrobiales</taxon>
        <taxon>Aurantimonadaceae</taxon>
        <taxon>Aureimonas</taxon>
    </lineage>
</organism>
<dbReference type="Pfam" id="PF06724">
    <property type="entry name" value="DUF1206"/>
    <property type="match status" value="2"/>
</dbReference>
<feature type="domain" description="DUF1206" evidence="2">
    <location>
        <begin position="193"/>
        <end position="261"/>
    </location>
</feature>
<protein>
    <recommendedName>
        <fullName evidence="2">DUF1206 domain-containing protein</fullName>
    </recommendedName>
</protein>
<evidence type="ECO:0000313" key="4">
    <source>
        <dbReference type="Proteomes" id="UP000078272"/>
    </source>
</evidence>
<keyword evidence="1" id="KW-0472">Membrane</keyword>
<gene>
    <name evidence="3" type="ORF">NS226_06905</name>
</gene>
<dbReference type="PATRIC" id="fig|401562.3.peg.672"/>
<dbReference type="eggNOG" id="ENOG502Z854">
    <property type="taxonomic scope" value="Bacteria"/>
</dbReference>
<dbReference type="RefSeq" id="WP_058634347.1">
    <property type="nucleotide sequence ID" value="NZ_LDPZ01000013.1"/>
</dbReference>